<evidence type="ECO:0000313" key="1">
    <source>
        <dbReference type="EMBL" id="EHC76568.1"/>
    </source>
</evidence>
<sequence>MGEARAPNLSIPCGWRCAGRDAFLIPCINGMSCNEMDFSQVRQ</sequence>
<reference evidence="1 2" key="1">
    <citation type="journal article" date="2011" name="BMC Genomics">
        <title>Genome sequencing reveals diversification of virulence factor content and possible host adaptation in distinct subpopulations of Salmonella enterica.</title>
        <authorList>
            <person name="den Bakker H.C."/>
            <person name="Moreno Switt A.I."/>
            <person name="Govoni G."/>
            <person name="Cummings C.A."/>
            <person name="Ranieri M.L."/>
            <person name="Degoricija L."/>
            <person name="Hoelzer K."/>
            <person name="Rodriguez-Rivera L.D."/>
            <person name="Brown S."/>
            <person name="Bolchacova E."/>
            <person name="Furtado M.R."/>
            <person name="Wiedmann M."/>
        </authorList>
    </citation>
    <scope>NUCLEOTIDE SEQUENCE [LARGE SCALE GENOMIC DNA]</scope>
    <source>
        <strain evidence="1 2">S5-403</strain>
    </source>
</reference>
<evidence type="ECO:0000313" key="2">
    <source>
        <dbReference type="Proteomes" id="UP000003221"/>
    </source>
</evidence>
<protein>
    <submittedName>
        <fullName evidence="1">Uncharacterized protein</fullName>
    </submittedName>
</protein>
<dbReference type="Proteomes" id="UP000003221">
    <property type="component" value="Unassembled WGS sequence"/>
</dbReference>
<dbReference type="AlphaFoldDB" id="G5Q630"/>
<proteinExistence type="predicted"/>
<name>G5Q630_SALMO</name>
<dbReference type="PATRIC" id="fig|913242.3.peg.3159"/>
<comment type="caution">
    <text evidence="1">The sequence shown here is derived from an EMBL/GenBank/DDBJ whole genome shotgun (WGS) entry which is preliminary data.</text>
</comment>
<gene>
    <name evidence="1" type="ORF">LTSEMON_3659</name>
</gene>
<accession>G5Q630</accession>
<dbReference type="EMBL" id="AFCS01000845">
    <property type="protein sequence ID" value="EHC76568.1"/>
    <property type="molecule type" value="Genomic_DNA"/>
</dbReference>
<organism evidence="1 2">
    <name type="scientific">Salmonella enterica subsp. enterica serovar Montevideo str. S5-403</name>
    <dbReference type="NCBI Taxonomy" id="913242"/>
    <lineage>
        <taxon>Bacteria</taxon>
        <taxon>Pseudomonadati</taxon>
        <taxon>Pseudomonadota</taxon>
        <taxon>Gammaproteobacteria</taxon>
        <taxon>Enterobacterales</taxon>
        <taxon>Enterobacteriaceae</taxon>
        <taxon>Salmonella</taxon>
    </lineage>
</organism>